<gene>
    <name evidence="2" type="ORF">FOMG_19637</name>
</gene>
<reference evidence="2" key="2">
    <citation type="submission" date="2014-02" db="EMBL/GenBank/DDBJ databases">
        <title>Annotation of the Genome Sequence of Fusarium oxysporum f. sp. melonis 26406.</title>
        <authorList>
            <consortium name="The Broad Institute Genomics Platform"/>
            <person name="Ma L.-J."/>
            <person name="Corby-Kistler H."/>
            <person name="Broz K."/>
            <person name="Gale L.R."/>
            <person name="Jonkers W."/>
            <person name="O'Donnell K."/>
            <person name="Ploetz R."/>
            <person name="Steinberg C."/>
            <person name="Schwartz D.C."/>
            <person name="VanEtten H."/>
            <person name="Zhou S."/>
            <person name="Young S.K."/>
            <person name="Zeng Q."/>
            <person name="Gargeya S."/>
            <person name="Fitzgerald M."/>
            <person name="Abouelleil A."/>
            <person name="Alvarado L."/>
            <person name="Chapman S.B."/>
            <person name="Gainer-Dewar J."/>
            <person name="Goldberg J."/>
            <person name="Griggs A."/>
            <person name="Gujja S."/>
            <person name="Hansen M."/>
            <person name="Howarth C."/>
            <person name="Imamovic A."/>
            <person name="Ireland A."/>
            <person name="Larimer J."/>
            <person name="McCowan C."/>
            <person name="Murphy C."/>
            <person name="Pearson M."/>
            <person name="Poon T.W."/>
            <person name="Priest M."/>
            <person name="Roberts A."/>
            <person name="Saif S."/>
            <person name="Shea T."/>
            <person name="Sykes S."/>
            <person name="Wortman J."/>
            <person name="Nusbaum C."/>
            <person name="Birren B."/>
        </authorList>
    </citation>
    <scope>NUCLEOTIDE SEQUENCE</scope>
    <source>
        <strain evidence="2">26406</strain>
    </source>
</reference>
<feature type="compositionally biased region" description="Polar residues" evidence="1">
    <location>
        <begin position="100"/>
        <end position="114"/>
    </location>
</feature>
<evidence type="ECO:0000256" key="1">
    <source>
        <dbReference type="SAM" id="MobiDB-lite"/>
    </source>
</evidence>
<organism evidence="2">
    <name type="scientific">Fusarium oxysporum f. sp. melonis 26406</name>
    <dbReference type="NCBI Taxonomy" id="1089452"/>
    <lineage>
        <taxon>Eukaryota</taxon>
        <taxon>Fungi</taxon>
        <taxon>Dikarya</taxon>
        <taxon>Ascomycota</taxon>
        <taxon>Pezizomycotina</taxon>
        <taxon>Sordariomycetes</taxon>
        <taxon>Hypocreomycetidae</taxon>
        <taxon>Hypocreales</taxon>
        <taxon>Nectriaceae</taxon>
        <taxon>Fusarium</taxon>
        <taxon>Fusarium oxysporum species complex</taxon>
    </lineage>
</organism>
<dbReference type="AlphaFoldDB" id="W9Z4R5"/>
<dbReference type="VEuPathDB" id="FungiDB:FOMG_19637"/>
<reference evidence="2" key="1">
    <citation type="submission" date="2012-04" db="EMBL/GenBank/DDBJ databases">
        <title>The Genome Sequence of Fusarium oxysporum melonis.</title>
        <authorList>
            <consortium name="The Broad Institute Genome Sequencing Platform"/>
            <person name="Ma L.-J."/>
            <person name="Gale L.R."/>
            <person name="Schwartz D.C."/>
            <person name="Zhou S."/>
            <person name="Corby-Kistler H."/>
            <person name="Young S.K."/>
            <person name="Zeng Q."/>
            <person name="Gargeya S."/>
            <person name="Fitzgerald M."/>
            <person name="Haas B."/>
            <person name="Abouelleil A."/>
            <person name="Alvarado L."/>
            <person name="Arachchi H.M."/>
            <person name="Berlin A."/>
            <person name="Brown A."/>
            <person name="Chapman S.B."/>
            <person name="Chen Z."/>
            <person name="Dunbar C."/>
            <person name="Freedman E."/>
            <person name="Gearin G."/>
            <person name="Goldberg J."/>
            <person name="Griggs A."/>
            <person name="Gujja S."/>
            <person name="Heiman D."/>
            <person name="Howarth C."/>
            <person name="Larson L."/>
            <person name="Lui A."/>
            <person name="MacDonald P.J.P."/>
            <person name="Montmayeur A."/>
            <person name="Murphy C."/>
            <person name="Neiman D."/>
            <person name="Pearson M."/>
            <person name="Priest M."/>
            <person name="Roberts A."/>
            <person name="Saif S."/>
            <person name="Shea T."/>
            <person name="Shenoy N."/>
            <person name="Sisk P."/>
            <person name="Stolte C."/>
            <person name="Sykes S."/>
            <person name="Wortman J."/>
            <person name="Nusbaum C."/>
            <person name="Birren B."/>
        </authorList>
    </citation>
    <scope>NUCLEOTIDE SEQUENCE</scope>
    <source>
        <strain evidence="2">26406</strain>
    </source>
</reference>
<evidence type="ECO:0000313" key="2">
    <source>
        <dbReference type="EMBL" id="EXK23602.1"/>
    </source>
</evidence>
<proteinExistence type="predicted"/>
<accession>W9Z4R5</accession>
<feature type="region of interest" description="Disordered" evidence="1">
    <location>
        <begin position="95"/>
        <end position="114"/>
    </location>
</feature>
<dbReference type="HOGENOM" id="CLU_2121211_0_0_1"/>
<sequence>MNNSTRNCHTDQNLQDPSILSKLYKLSADTGAAPKERIMNASPKFRNRTVARSLEKRGKVRTTSRNNRISSIQDGIDLLPQSAVTRSGMRCSLRPHERNSWPTNIDNFPLASTM</sequence>
<name>W9Z4R5_FUSOX</name>
<dbReference type="Proteomes" id="UP000030703">
    <property type="component" value="Unassembled WGS sequence"/>
</dbReference>
<dbReference type="EMBL" id="KI980715">
    <property type="protein sequence ID" value="EXK23602.1"/>
    <property type="molecule type" value="Genomic_DNA"/>
</dbReference>
<protein>
    <submittedName>
        <fullName evidence="2">Uncharacterized protein</fullName>
    </submittedName>
</protein>